<evidence type="ECO:0000256" key="1">
    <source>
        <dbReference type="SAM" id="Phobius"/>
    </source>
</evidence>
<dbReference type="OrthoDB" id="8438314at2"/>
<name>A0A1S1RKR1_9ACTN</name>
<organism evidence="2 3">
    <name type="scientific">Parafrankia colletiae</name>
    <dbReference type="NCBI Taxonomy" id="573497"/>
    <lineage>
        <taxon>Bacteria</taxon>
        <taxon>Bacillati</taxon>
        <taxon>Actinomycetota</taxon>
        <taxon>Actinomycetes</taxon>
        <taxon>Frankiales</taxon>
        <taxon>Frankiaceae</taxon>
        <taxon>Parafrankia</taxon>
    </lineage>
</organism>
<evidence type="ECO:0000313" key="2">
    <source>
        <dbReference type="EMBL" id="OHV46676.1"/>
    </source>
</evidence>
<feature type="transmembrane region" description="Helical" evidence="1">
    <location>
        <begin position="33"/>
        <end position="50"/>
    </location>
</feature>
<evidence type="ECO:0000313" key="3">
    <source>
        <dbReference type="Proteomes" id="UP000179627"/>
    </source>
</evidence>
<dbReference type="AlphaFoldDB" id="A0A1S1RKR1"/>
<keyword evidence="1" id="KW-1133">Transmembrane helix</keyword>
<protein>
    <submittedName>
        <fullName evidence="2">Uncharacterized protein</fullName>
    </submittedName>
</protein>
<keyword evidence="1" id="KW-0472">Membrane</keyword>
<keyword evidence="1" id="KW-0812">Transmembrane</keyword>
<dbReference type="Proteomes" id="UP000179627">
    <property type="component" value="Unassembled WGS sequence"/>
</dbReference>
<accession>A0A1S1RKR1</accession>
<gene>
    <name evidence="2" type="ORF">CC117_00055</name>
</gene>
<comment type="caution">
    <text evidence="2">The sequence shown here is derived from an EMBL/GenBank/DDBJ whole genome shotgun (WGS) entry which is preliminary data.</text>
</comment>
<dbReference type="EMBL" id="MBLM01000001">
    <property type="protein sequence ID" value="OHV46676.1"/>
    <property type="molecule type" value="Genomic_DNA"/>
</dbReference>
<reference evidence="3" key="1">
    <citation type="submission" date="2016-07" db="EMBL/GenBank/DDBJ databases">
        <title>Sequence Frankia sp. strain CcI1.17.</title>
        <authorList>
            <person name="Ghodhbane-Gtari F."/>
            <person name="Swanson E."/>
            <person name="Gueddou A."/>
            <person name="Morris K."/>
            <person name="Hezbri K."/>
            <person name="Ktari A."/>
            <person name="Nouioui I."/>
            <person name="Abebe-Akele F."/>
            <person name="Simpson S."/>
            <person name="Thomas K."/>
            <person name="Gtari M."/>
            <person name="Tisa L.S."/>
            <person name="Hurst S."/>
        </authorList>
    </citation>
    <scope>NUCLEOTIDE SEQUENCE [LARGE SCALE GENOMIC DNA]</scope>
    <source>
        <strain evidence="3">Cc1.17</strain>
    </source>
</reference>
<keyword evidence="3" id="KW-1185">Reference proteome</keyword>
<sequence length="356" mass="38906">MRYSITIAALTAVSVLVLLWARASGETFSGNLLMNLGATVVGAVVTAMVLQPLIERAQTPEVIVHLTFPQSRFLDAMSGTASRIKIMGAWPYSMEPAHRRAFLEVLHRAADARVPVQILVLDPSSDAARQRTSDMGGAEDASATIFDVLIAFRRWSESLSANASRAFELKVFSALPPARLYLAGNKAICSFFGDSDNRDGSNVRHYETSVLGGLGFYVNDAFDRLWDSPETITLTEHWHIPLHVVWRQDTSLDIESDRRVGYAVAGGGLFLSDQQLLFDLGQAAGAVPRSGLVQVPVRLGHRVVGFDWDGQSPLRLAAFDRARDPRAEAVTAAMNAKYGSEGQVRRSLLEICPVPR</sequence>
<proteinExistence type="predicted"/>